<dbReference type="InterPro" id="IPR039524">
    <property type="entry name" value="PIGO/GPI13"/>
</dbReference>
<name>A0A9W8LRE9_9FUNG</name>
<sequence>MYARAKAAHKAAAQAARDKRAVAEEEAAAEYFVLLRTVLGALRQMWAQFDAALIVVGLGTLGLALGAAALVYARAQQQPLERLSTQAARPLVGGAVAGALVARALRPLLLANGVSHATSLEATGAGAALGAAAGLCAGLWGETTRAVAHDSSAHAAVPLLGAAAVGAVLHCLAFLSNSFTVNEDSAVLFALQTLVLAAGGVAAQAAVKDGAQGMAGRRALACAAALAALSRMLALSTVCREEQLPQCTPTFYGSAGASVSPLWLAAANALMVWLVPLGVKRVLRRSRSDRAVVARLWVGIGMRASMGLAAAYWLLDAVDAHAAAQAPGQPDWADVRVVLARLAAGVALGGGVVAWHASPLCVDVSLDGSTADTGAAPRRAVVLGFGNAFGAAHVLFVSAVFCVLFLVQQPAGGVALSLTLAALLLGAELFDALRDALPPAAAPRLLPAQAVMMSQLAFLGFFVTGHQFTLASIQWNVAFVGVREMHLAICGVLVALNTLAPFVLAALCAPLPVLWNESLAAPALHRDPARYLARVSGAAALYAAYHLLVALSAAACAAHFRRHLMVWKIFAPRFMFAVPVTLVAATAALFVAVGFAVVHVLRVALSVGGVQSLVARRFAQR</sequence>
<feature type="transmembrane region" description="Helical" evidence="1">
    <location>
        <begin position="155"/>
        <end position="175"/>
    </location>
</feature>
<feature type="transmembrane region" description="Helical" evidence="1">
    <location>
        <begin position="51"/>
        <end position="75"/>
    </location>
</feature>
<evidence type="ECO:0000313" key="3">
    <source>
        <dbReference type="EMBL" id="KAJ2794540.1"/>
    </source>
</evidence>
<keyword evidence="4" id="KW-1185">Reference proteome</keyword>
<dbReference type="GO" id="GO:0006506">
    <property type="term" value="P:GPI anchor biosynthetic process"/>
    <property type="evidence" value="ECO:0007669"/>
    <property type="project" value="InterPro"/>
</dbReference>
<feature type="transmembrane region" description="Helical" evidence="1">
    <location>
        <begin position="250"/>
        <end position="275"/>
    </location>
</feature>
<feature type="domain" description="GPI ethanolamine phosphate transferase 2 C-terminal" evidence="2">
    <location>
        <begin position="456"/>
        <end position="585"/>
    </location>
</feature>
<proteinExistence type="predicted"/>
<organism evidence="3 4">
    <name type="scientific">Coemansia guatemalensis</name>
    <dbReference type="NCBI Taxonomy" id="2761395"/>
    <lineage>
        <taxon>Eukaryota</taxon>
        <taxon>Fungi</taxon>
        <taxon>Fungi incertae sedis</taxon>
        <taxon>Zoopagomycota</taxon>
        <taxon>Kickxellomycotina</taxon>
        <taxon>Kickxellomycetes</taxon>
        <taxon>Kickxellales</taxon>
        <taxon>Kickxellaceae</taxon>
        <taxon>Coemansia</taxon>
    </lineage>
</organism>
<feature type="transmembrane region" description="Helical" evidence="1">
    <location>
        <begin position="125"/>
        <end position="143"/>
    </location>
</feature>
<dbReference type="Pfam" id="PF19316">
    <property type="entry name" value="PIGO_PIGG"/>
    <property type="match status" value="1"/>
</dbReference>
<feature type="transmembrane region" description="Helical" evidence="1">
    <location>
        <begin position="535"/>
        <end position="558"/>
    </location>
</feature>
<feature type="transmembrane region" description="Helical" evidence="1">
    <location>
        <begin position="296"/>
        <end position="315"/>
    </location>
</feature>
<comment type="caution">
    <text evidence="3">The sequence shown here is derived from an EMBL/GenBank/DDBJ whole genome shotgun (WGS) entry which is preliminary data.</text>
</comment>
<gene>
    <name evidence="3" type="primary">GPI13_2</name>
    <name evidence="3" type="ORF">H4R20_006190</name>
</gene>
<keyword evidence="1" id="KW-0812">Transmembrane</keyword>
<accession>A0A9W8LRE9</accession>
<feature type="transmembrane region" description="Helical" evidence="1">
    <location>
        <begin position="388"/>
        <end position="407"/>
    </location>
</feature>
<evidence type="ECO:0000313" key="4">
    <source>
        <dbReference type="Proteomes" id="UP001140094"/>
    </source>
</evidence>
<feature type="transmembrane region" description="Helical" evidence="1">
    <location>
        <begin position="187"/>
        <end position="207"/>
    </location>
</feature>
<keyword evidence="1" id="KW-0472">Membrane</keyword>
<dbReference type="PANTHER" id="PTHR23071:SF1">
    <property type="entry name" value="GPI ETHANOLAMINE PHOSPHATE TRANSFERASE 3"/>
    <property type="match status" value="1"/>
</dbReference>
<feature type="transmembrane region" description="Helical" evidence="1">
    <location>
        <begin position="87"/>
        <end position="105"/>
    </location>
</feature>
<feature type="transmembrane region" description="Helical" evidence="1">
    <location>
        <begin position="453"/>
        <end position="475"/>
    </location>
</feature>
<dbReference type="InterPro" id="IPR045687">
    <property type="entry name" value="PIGG/GPI7_C"/>
</dbReference>
<dbReference type="AlphaFoldDB" id="A0A9W8LRE9"/>
<reference evidence="3" key="1">
    <citation type="submission" date="2022-07" db="EMBL/GenBank/DDBJ databases">
        <title>Phylogenomic reconstructions and comparative analyses of Kickxellomycotina fungi.</title>
        <authorList>
            <person name="Reynolds N.K."/>
            <person name="Stajich J.E."/>
            <person name="Barry K."/>
            <person name="Grigoriev I.V."/>
            <person name="Crous P."/>
            <person name="Smith M.E."/>
        </authorList>
    </citation>
    <scope>NUCLEOTIDE SEQUENCE</scope>
    <source>
        <strain evidence="3">NRRL 1565</strain>
    </source>
</reference>
<feature type="transmembrane region" description="Helical" evidence="1">
    <location>
        <begin position="570"/>
        <end position="590"/>
    </location>
</feature>
<dbReference type="EMBL" id="JANBUO010002499">
    <property type="protein sequence ID" value="KAJ2794540.1"/>
    <property type="molecule type" value="Genomic_DNA"/>
</dbReference>
<protein>
    <submittedName>
        <fullName evidence="3">Mannose-ethanolamine phosphotransferase gpi13</fullName>
    </submittedName>
</protein>
<evidence type="ECO:0000259" key="2">
    <source>
        <dbReference type="Pfam" id="PF19316"/>
    </source>
</evidence>
<dbReference type="Proteomes" id="UP001140094">
    <property type="component" value="Unassembled WGS sequence"/>
</dbReference>
<keyword evidence="1" id="KW-1133">Transmembrane helix</keyword>
<evidence type="ECO:0000256" key="1">
    <source>
        <dbReference type="SAM" id="Phobius"/>
    </source>
</evidence>
<feature type="transmembrane region" description="Helical" evidence="1">
    <location>
        <begin position="487"/>
        <end position="515"/>
    </location>
</feature>
<dbReference type="OrthoDB" id="272139at2759"/>
<dbReference type="PANTHER" id="PTHR23071">
    <property type="entry name" value="PHOSPHATIDYLINOSITOL GLYCAN"/>
    <property type="match status" value="1"/>
</dbReference>
<dbReference type="GO" id="GO:0005789">
    <property type="term" value="C:endoplasmic reticulum membrane"/>
    <property type="evidence" value="ECO:0007669"/>
    <property type="project" value="TreeGrafter"/>
</dbReference>
<feature type="transmembrane region" description="Helical" evidence="1">
    <location>
        <begin position="414"/>
        <end position="433"/>
    </location>
</feature>
<dbReference type="GO" id="GO:0051377">
    <property type="term" value="F:mannose-ethanolamine phosphotransferase activity"/>
    <property type="evidence" value="ECO:0007669"/>
    <property type="project" value="TreeGrafter"/>
</dbReference>